<comment type="subcellular location">
    <subcellularLocation>
        <location evidence="1">Cell membrane</location>
        <topology evidence="1">Multi-pass membrane protein</topology>
    </subcellularLocation>
</comment>
<evidence type="ECO:0000256" key="4">
    <source>
        <dbReference type="ARBA" id="ARBA00022692"/>
    </source>
</evidence>
<keyword evidence="4 7" id="KW-0812">Transmembrane</keyword>
<proteinExistence type="inferred from homology"/>
<keyword evidence="5 7" id="KW-1133">Transmembrane helix</keyword>
<keyword evidence="3" id="KW-1003">Cell membrane</keyword>
<evidence type="ECO:0000256" key="2">
    <source>
        <dbReference type="ARBA" id="ARBA00005779"/>
    </source>
</evidence>
<name>A0A8G2BLW1_9PROT</name>
<feature type="transmembrane region" description="Helical" evidence="7">
    <location>
        <begin position="12"/>
        <end position="33"/>
    </location>
</feature>
<evidence type="ECO:0000256" key="3">
    <source>
        <dbReference type="ARBA" id="ARBA00022475"/>
    </source>
</evidence>
<feature type="transmembrane region" description="Helical" evidence="7">
    <location>
        <begin position="114"/>
        <end position="134"/>
    </location>
</feature>
<reference evidence="8 9" key="1">
    <citation type="submission" date="2016-10" db="EMBL/GenBank/DDBJ databases">
        <authorList>
            <person name="Varghese N."/>
            <person name="Submissions S."/>
        </authorList>
    </citation>
    <scope>NUCLEOTIDE SEQUENCE [LARGE SCALE GENOMIC DNA]</scope>
    <source>
        <strain evidence="8 9">DSM 18839</strain>
    </source>
</reference>
<dbReference type="PANTHER" id="PTHR40043:SF1">
    <property type="entry name" value="UPF0719 INNER MEMBRANE PROTEIN YJFL"/>
    <property type="match status" value="1"/>
</dbReference>
<evidence type="ECO:0000256" key="1">
    <source>
        <dbReference type="ARBA" id="ARBA00004651"/>
    </source>
</evidence>
<keyword evidence="6 7" id="KW-0472">Membrane</keyword>
<dbReference type="Proteomes" id="UP000198615">
    <property type="component" value="Unassembled WGS sequence"/>
</dbReference>
<gene>
    <name evidence="8" type="ORF">SAMN05660686_04479</name>
</gene>
<dbReference type="RefSeq" id="WP_028795167.1">
    <property type="nucleotide sequence ID" value="NZ_FNBW01000018.1"/>
</dbReference>
<evidence type="ECO:0000313" key="8">
    <source>
        <dbReference type="EMBL" id="SDG46026.1"/>
    </source>
</evidence>
<dbReference type="PANTHER" id="PTHR40043">
    <property type="entry name" value="UPF0719 INNER MEMBRANE PROTEIN YJFL"/>
    <property type="match status" value="1"/>
</dbReference>
<dbReference type="InterPro" id="IPR007140">
    <property type="entry name" value="DUF350"/>
</dbReference>
<evidence type="ECO:0000313" key="9">
    <source>
        <dbReference type="Proteomes" id="UP000198615"/>
    </source>
</evidence>
<dbReference type="Pfam" id="PF03994">
    <property type="entry name" value="DUF350"/>
    <property type="match status" value="1"/>
</dbReference>
<comment type="caution">
    <text evidence="8">The sequence shown here is derived from an EMBL/GenBank/DDBJ whole genome shotgun (WGS) entry which is preliminary data.</text>
</comment>
<evidence type="ECO:0000256" key="7">
    <source>
        <dbReference type="SAM" id="Phobius"/>
    </source>
</evidence>
<dbReference type="OrthoDB" id="5395971at2"/>
<evidence type="ECO:0000256" key="5">
    <source>
        <dbReference type="ARBA" id="ARBA00022989"/>
    </source>
</evidence>
<feature type="transmembrane region" description="Helical" evidence="7">
    <location>
        <begin position="53"/>
        <end position="74"/>
    </location>
</feature>
<accession>A0A8G2BLW1</accession>
<protein>
    <submittedName>
        <fullName evidence="8">Putative membrane protein</fullName>
    </submittedName>
</protein>
<evidence type="ECO:0000256" key="6">
    <source>
        <dbReference type="ARBA" id="ARBA00023136"/>
    </source>
</evidence>
<dbReference type="EMBL" id="FNBW01000018">
    <property type="protein sequence ID" value="SDG46026.1"/>
    <property type="molecule type" value="Genomic_DNA"/>
</dbReference>
<feature type="transmembrane region" description="Helical" evidence="7">
    <location>
        <begin position="80"/>
        <end position="102"/>
    </location>
</feature>
<dbReference type="AlphaFoldDB" id="A0A8G2BLW1"/>
<organism evidence="8 9">
    <name type="scientific">Thalassobaculum litoreum DSM 18839</name>
    <dbReference type="NCBI Taxonomy" id="1123362"/>
    <lineage>
        <taxon>Bacteria</taxon>
        <taxon>Pseudomonadati</taxon>
        <taxon>Pseudomonadota</taxon>
        <taxon>Alphaproteobacteria</taxon>
        <taxon>Rhodospirillales</taxon>
        <taxon>Thalassobaculaceae</taxon>
        <taxon>Thalassobaculum</taxon>
    </lineage>
</organism>
<comment type="similarity">
    <text evidence="2">Belongs to the UPF0719 family.</text>
</comment>
<dbReference type="GO" id="GO:0005886">
    <property type="term" value="C:plasma membrane"/>
    <property type="evidence" value="ECO:0007669"/>
    <property type="project" value="UniProtKB-SubCell"/>
</dbReference>
<sequence length="137" mass="14160">MHAVIESLLTGLPYLLLHLTVTLAMLAVGAWLYEKITPIREVDLIKAGNVAAAVSYSGALLGMAIPLAFCMAASVNVLDIVVWGVVALALQLAVVRLVEAILGGLWHRIEADQIGPAILVAAVKLSVAAINAAAVSG</sequence>
<keyword evidence="9" id="KW-1185">Reference proteome</keyword>